<dbReference type="Proteomes" id="UP000464644">
    <property type="component" value="Chromosome"/>
</dbReference>
<protein>
    <submittedName>
        <fullName evidence="2">Uncharacterized protein</fullName>
    </submittedName>
</protein>
<evidence type="ECO:0000313" key="3">
    <source>
        <dbReference type="Proteomes" id="UP000464644"/>
    </source>
</evidence>
<sequence>MTTPIKTIADCAAEAEFQLLCAKNHMDWLLALAHGIQLAHTHGQDEAASQLLSLASYLSDTGFANTSAAIKEFGDLAETPTAPRNADNEIVARKGKGGK</sequence>
<name>A0ABX6HA66_9PSED</name>
<evidence type="ECO:0000256" key="1">
    <source>
        <dbReference type="SAM" id="MobiDB-lite"/>
    </source>
</evidence>
<keyword evidence="3" id="KW-1185">Reference proteome</keyword>
<dbReference type="EMBL" id="CP047265">
    <property type="protein sequence ID" value="QHF02421.1"/>
    <property type="molecule type" value="Genomic_DNA"/>
</dbReference>
<feature type="region of interest" description="Disordered" evidence="1">
    <location>
        <begin position="78"/>
        <end position="99"/>
    </location>
</feature>
<accession>A0ABX6HA66</accession>
<organism evidence="2 3">
    <name type="scientific">Pseudomonas asturiensis</name>
    <dbReference type="NCBI Taxonomy" id="1190415"/>
    <lineage>
        <taxon>Bacteria</taxon>
        <taxon>Pseudomonadati</taxon>
        <taxon>Pseudomonadota</taxon>
        <taxon>Gammaproteobacteria</taxon>
        <taxon>Pseudomonadales</taxon>
        <taxon>Pseudomonadaceae</taxon>
        <taxon>Pseudomonas</taxon>
    </lineage>
</organism>
<reference evidence="2 3" key="1">
    <citation type="journal article" date="2014" name="Genome Announc.">
        <title>Draft Genome Sequences of a Phylogenetically Diverse Suite of Pseudomonas syringae Strains from Multiple Source Populations.</title>
        <authorList>
            <person name="Baltrus D.A."/>
            <person name="Yourstone S."/>
            <person name="Lind A."/>
            <person name="Guilbaud C."/>
            <person name="Sands D.C."/>
            <person name="Jones C.D."/>
            <person name="Morris C.E."/>
            <person name="Dangl J.L."/>
        </authorList>
    </citation>
    <scope>NUCLEOTIDE SEQUENCE [LARGE SCALE GENOMIC DNA]</scope>
    <source>
        <strain evidence="2 3">CC1524</strain>
    </source>
</reference>
<gene>
    <name evidence="2" type="ORF">N015_08355</name>
</gene>
<proteinExistence type="predicted"/>
<evidence type="ECO:0000313" key="2">
    <source>
        <dbReference type="EMBL" id="QHF02421.1"/>
    </source>
</evidence>
<dbReference type="RefSeq" id="WP_024688059.1">
    <property type="nucleotide sequence ID" value="NZ_CP047265.1"/>
</dbReference>